<organism evidence="3 4">
    <name type="scientific">Acinetobacter shaoyimingii</name>
    <dbReference type="NCBI Taxonomy" id="2715164"/>
    <lineage>
        <taxon>Bacteria</taxon>
        <taxon>Pseudomonadati</taxon>
        <taxon>Pseudomonadota</taxon>
        <taxon>Gammaproteobacteria</taxon>
        <taxon>Moraxellales</taxon>
        <taxon>Moraxellaceae</taxon>
        <taxon>Acinetobacter</taxon>
    </lineage>
</organism>
<dbReference type="NCBIfam" id="TIGR04214">
    <property type="entry name" value="CSLREA_Nterm"/>
    <property type="match status" value="1"/>
</dbReference>
<dbReference type="SUPFAM" id="SSF51126">
    <property type="entry name" value="Pectin lyase-like"/>
    <property type="match status" value="1"/>
</dbReference>
<dbReference type="InterPro" id="IPR011050">
    <property type="entry name" value="Pectin_lyase_fold/virulence"/>
</dbReference>
<proteinExistence type="predicted"/>
<gene>
    <name evidence="3" type="primary">rbtA</name>
    <name evidence="3" type="ORF">G8E00_05500</name>
</gene>
<keyword evidence="4" id="KW-1185">Reference proteome</keyword>
<dbReference type="AlphaFoldDB" id="A0A6G8RU40"/>
<dbReference type="NCBIfam" id="TIGR04212">
    <property type="entry name" value="GlyGly_RbtA"/>
    <property type="match status" value="1"/>
</dbReference>
<feature type="chain" id="PRO_5026007020" evidence="2">
    <location>
        <begin position="20"/>
        <end position="607"/>
    </location>
</feature>
<keyword evidence="1" id="KW-1133">Transmembrane helix</keyword>
<feature type="transmembrane region" description="Helical" evidence="1">
    <location>
        <begin position="580"/>
        <end position="598"/>
    </location>
</feature>
<dbReference type="InterPro" id="IPR026454">
    <property type="entry name" value="Rhombotarget_A"/>
</dbReference>
<evidence type="ECO:0000256" key="2">
    <source>
        <dbReference type="SAM" id="SignalP"/>
    </source>
</evidence>
<keyword evidence="1" id="KW-0812">Transmembrane</keyword>
<name>A0A6G8RU40_9GAMM</name>
<dbReference type="RefSeq" id="WP_166222510.1">
    <property type="nucleotide sequence ID" value="NZ_CP049801.1"/>
</dbReference>
<evidence type="ECO:0000313" key="3">
    <source>
        <dbReference type="EMBL" id="QIO05446.1"/>
    </source>
</evidence>
<evidence type="ECO:0000256" key="1">
    <source>
        <dbReference type="SAM" id="Phobius"/>
    </source>
</evidence>
<dbReference type="Proteomes" id="UP000502297">
    <property type="component" value="Chromosome"/>
</dbReference>
<dbReference type="EMBL" id="CP049801">
    <property type="protein sequence ID" value="QIO05446.1"/>
    <property type="molecule type" value="Genomic_DNA"/>
</dbReference>
<accession>A0A6G8RU40</accession>
<evidence type="ECO:0000313" key="4">
    <source>
        <dbReference type="Proteomes" id="UP000502297"/>
    </source>
</evidence>
<dbReference type="InterPro" id="IPR026457">
    <property type="entry name" value="CSLREA_Nterm"/>
</dbReference>
<sequence>MLKQGIGLVLLCMAGHAFCANINVTTTLDEVKADDQCSLREAIEYVNQGLPEQGFNGCGGKESSNIIYLNSDVYTLNSQLTISKSVEIKTQYQADFNESTLGKKNAVIKMTGQDRIFLIDRSLAPKPTVTDPNQIDFDFPINVSFTEVTLEGCSADICSDMGGLIFNKERLKMYYSQLLNGRARLGGAIYNDSEYQTGKAMAHVELQNTLIKGNKAQQGGVLYGLYPQYYIIQSLIRENESTQTGASLFDSKNVFNIEQINTHATENRGIINSTIYNNSGYIIRVVDSVLINNITMILNKLGLIIDAPLNKGRVANSILVQNGNEDCRVVAGGQASEISNNLYSVGCAGTASQSLGSVKLIAGTTAEGKCDISSDGILCPLAEYPGYTLPYFKPRLLNTYQYISDSPIVNRGPLPNSNLQFCATNDQRAEKRLTNSELCDRGAVELLVDFGKSWIIGQDRLFGEVGKAMSIADKLHDGELVTPEQCQQIFGGDDNGKPWQPGCLKVVQTNTVSKGSVTIDQEGNVNYTPDGNWDGADQFDIMVISTTTRFTDASNGYIKIGTNIVQRPPNTFEDSKVKTSGGSFGLGTLIVFAGLFGLRRYKNNNRY</sequence>
<keyword evidence="2" id="KW-0732">Signal</keyword>
<reference evidence="3 4" key="1">
    <citation type="submission" date="2020-03" db="EMBL/GenBank/DDBJ databases">
        <authorList>
            <person name="Zhu W."/>
        </authorList>
    </citation>
    <scope>NUCLEOTIDE SEQUENCE [LARGE SCALE GENOMIC DNA]</scope>
    <source>
        <strain evidence="3 4">323-1</strain>
    </source>
</reference>
<protein>
    <submittedName>
        <fullName evidence="3">Rhombotarget A</fullName>
    </submittedName>
</protein>
<dbReference type="KEGG" id="asha:G8E00_05500"/>
<keyword evidence="1" id="KW-0472">Membrane</keyword>
<feature type="signal peptide" evidence="2">
    <location>
        <begin position="1"/>
        <end position="19"/>
    </location>
</feature>